<reference evidence="3" key="1">
    <citation type="submission" date="2016-10" db="EMBL/GenBank/DDBJ databases">
        <authorList>
            <person name="Varghese N."/>
            <person name="Submissions S."/>
        </authorList>
    </citation>
    <scope>NUCLEOTIDE SEQUENCE [LARGE SCALE GENOMIC DNA]</scope>
    <source>
        <strain evidence="3">DSM 4002</strain>
    </source>
</reference>
<evidence type="ECO:0000313" key="2">
    <source>
        <dbReference type="EMBL" id="SFN32686.1"/>
    </source>
</evidence>
<keyword evidence="2" id="KW-0489">Methyltransferase</keyword>
<gene>
    <name evidence="2" type="ORF">SAMN05444143_11099</name>
</gene>
<dbReference type="GO" id="GO:0008168">
    <property type="term" value="F:methyltransferase activity"/>
    <property type="evidence" value="ECO:0007669"/>
    <property type="project" value="UniProtKB-KW"/>
</dbReference>
<name>A0A1I4Y3R4_9FLAO</name>
<dbReference type="Gene3D" id="3.40.50.150">
    <property type="entry name" value="Vaccinia Virus protein VP39"/>
    <property type="match status" value="1"/>
</dbReference>
<evidence type="ECO:0000313" key="3">
    <source>
        <dbReference type="Proteomes" id="UP000182961"/>
    </source>
</evidence>
<protein>
    <submittedName>
        <fullName evidence="2">Methyltransferase domain-containing protein</fullName>
    </submittedName>
</protein>
<dbReference type="PANTHER" id="PTHR12843">
    <property type="entry name" value="PROTEIN-LYSINE N-METHYLTRANSFERASE METTL10"/>
    <property type="match status" value="1"/>
</dbReference>
<dbReference type="GO" id="GO:0032259">
    <property type="term" value="P:methylation"/>
    <property type="evidence" value="ECO:0007669"/>
    <property type="project" value="UniProtKB-KW"/>
</dbReference>
<accession>A0A1I4Y3R4</accession>
<evidence type="ECO:0000259" key="1">
    <source>
        <dbReference type="Pfam" id="PF13649"/>
    </source>
</evidence>
<dbReference type="AlphaFoldDB" id="A0A1I4Y3R4"/>
<dbReference type="Proteomes" id="UP000182961">
    <property type="component" value="Unassembled WGS sequence"/>
</dbReference>
<dbReference type="SUPFAM" id="SSF53335">
    <property type="entry name" value="S-adenosyl-L-methionine-dependent methyltransferases"/>
    <property type="match status" value="1"/>
</dbReference>
<dbReference type="Pfam" id="PF13649">
    <property type="entry name" value="Methyltransf_25"/>
    <property type="match status" value="1"/>
</dbReference>
<sequence length="201" mass="23452">MTNKTHWENVYDTKLPNEVSWTQEKPETSLQLIANCKLPKTAKIIDIGGGDSNLVDYLLEQGFENITVLDISEKAIEKAKFRLGKLSEKVKWIVSDITEFQPEETYDIWHDRATFHFLTEKEQIEKYKTLVQNYASNYLIMATFSNNGPLKCSGLEIKQYTIRDLVGLFSDKFKIIDSFYQDHQTPFNTVQNFVFCIFKRI</sequence>
<keyword evidence="2" id="KW-0808">Transferase</keyword>
<feature type="domain" description="Methyltransferase" evidence="1">
    <location>
        <begin position="44"/>
        <end position="123"/>
    </location>
</feature>
<keyword evidence="3" id="KW-1185">Reference proteome</keyword>
<dbReference type="CDD" id="cd02440">
    <property type="entry name" value="AdoMet_MTases"/>
    <property type="match status" value="1"/>
</dbReference>
<proteinExistence type="predicted"/>
<organism evidence="2 3">
    <name type="scientific">Flavobacterium succinicans</name>
    <dbReference type="NCBI Taxonomy" id="29536"/>
    <lineage>
        <taxon>Bacteria</taxon>
        <taxon>Pseudomonadati</taxon>
        <taxon>Bacteroidota</taxon>
        <taxon>Flavobacteriia</taxon>
        <taxon>Flavobacteriales</taxon>
        <taxon>Flavobacteriaceae</taxon>
        <taxon>Flavobacterium</taxon>
    </lineage>
</organism>
<dbReference type="RefSeq" id="WP_024981700.1">
    <property type="nucleotide sequence ID" value="NZ_CBCRUM010000018.1"/>
</dbReference>
<dbReference type="EMBL" id="FOUT01000010">
    <property type="protein sequence ID" value="SFN32686.1"/>
    <property type="molecule type" value="Genomic_DNA"/>
</dbReference>
<dbReference type="InterPro" id="IPR041698">
    <property type="entry name" value="Methyltransf_25"/>
</dbReference>
<dbReference type="eggNOG" id="COG2226">
    <property type="taxonomic scope" value="Bacteria"/>
</dbReference>
<dbReference type="PANTHER" id="PTHR12843:SF5">
    <property type="entry name" value="EEF1A LYSINE METHYLTRANSFERASE 2"/>
    <property type="match status" value="1"/>
</dbReference>
<dbReference type="InterPro" id="IPR029063">
    <property type="entry name" value="SAM-dependent_MTases_sf"/>
</dbReference>